<gene>
    <name evidence="2" type="ORF">JF887_08050</name>
</gene>
<name>A0A934NJG2_9BACT</name>
<feature type="domain" description="IstB-like ATP-binding" evidence="1">
    <location>
        <begin position="5"/>
        <end position="37"/>
    </location>
</feature>
<dbReference type="AlphaFoldDB" id="A0A934NJG2"/>
<sequence length="52" mass="5684">MYHDFADQVVAGAIVDRLLHNATVVNVRAHSYRTRNCVDAQKAKGCAAATVR</sequence>
<dbReference type="GO" id="GO:0005524">
    <property type="term" value="F:ATP binding"/>
    <property type="evidence" value="ECO:0007669"/>
    <property type="project" value="InterPro"/>
</dbReference>
<proteinExistence type="predicted"/>
<dbReference type="EMBL" id="JAEKNN010000039">
    <property type="protein sequence ID" value="MBJ7609369.1"/>
    <property type="molecule type" value="Genomic_DNA"/>
</dbReference>
<evidence type="ECO:0000313" key="3">
    <source>
        <dbReference type="Proteomes" id="UP000614410"/>
    </source>
</evidence>
<accession>A0A934NJG2</accession>
<protein>
    <recommendedName>
        <fullName evidence="1">IstB-like ATP-binding domain-containing protein</fullName>
    </recommendedName>
</protein>
<evidence type="ECO:0000313" key="2">
    <source>
        <dbReference type="EMBL" id="MBJ7609369.1"/>
    </source>
</evidence>
<organism evidence="2 3">
    <name type="scientific">Candidatus Amunia macphersoniae</name>
    <dbReference type="NCBI Taxonomy" id="3127014"/>
    <lineage>
        <taxon>Bacteria</taxon>
        <taxon>Bacillati</taxon>
        <taxon>Candidatus Dormiibacterota</taxon>
        <taxon>Candidatus Dormibacteria</taxon>
        <taxon>Candidatus Aeolococcales</taxon>
        <taxon>Candidatus Aeolococcaceae</taxon>
        <taxon>Candidatus Amunia</taxon>
    </lineage>
</organism>
<comment type="caution">
    <text evidence="2">The sequence shown here is derived from an EMBL/GenBank/DDBJ whole genome shotgun (WGS) entry which is preliminary data.</text>
</comment>
<reference evidence="2 3" key="1">
    <citation type="submission" date="2020-10" db="EMBL/GenBank/DDBJ databases">
        <title>Ca. Dormibacterota MAGs.</title>
        <authorList>
            <person name="Montgomery K."/>
        </authorList>
    </citation>
    <scope>NUCLEOTIDE SEQUENCE [LARGE SCALE GENOMIC DNA]</scope>
    <source>
        <strain evidence="2">Mitchell_Peninsula_5</strain>
    </source>
</reference>
<evidence type="ECO:0000259" key="1">
    <source>
        <dbReference type="Pfam" id="PF01695"/>
    </source>
</evidence>
<dbReference type="Proteomes" id="UP000614410">
    <property type="component" value="Unassembled WGS sequence"/>
</dbReference>
<dbReference type="Pfam" id="PF01695">
    <property type="entry name" value="IstB_IS21"/>
    <property type="match status" value="1"/>
</dbReference>
<dbReference type="InterPro" id="IPR002611">
    <property type="entry name" value="IstB_ATP-bd"/>
</dbReference>